<organism evidence="1 2">
    <name type="scientific">Neorhodopirellula lusitana</name>
    <dbReference type="NCBI Taxonomy" id="445327"/>
    <lineage>
        <taxon>Bacteria</taxon>
        <taxon>Pseudomonadati</taxon>
        <taxon>Planctomycetota</taxon>
        <taxon>Planctomycetia</taxon>
        <taxon>Pirellulales</taxon>
        <taxon>Pirellulaceae</taxon>
        <taxon>Neorhodopirellula</taxon>
    </lineage>
</organism>
<dbReference type="Proteomes" id="UP001158067">
    <property type="component" value="Unassembled WGS sequence"/>
</dbReference>
<proteinExistence type="predicted"/>
<protein>
    <submittedName>
        <fullName evidence="1">Uncharacterized protein</fullName>
    </submittedName>
</protein>
<evidence type="ECO:0000313" key="2">
    <source>
        <dbReference type="Proteomes" id="UP001158067"/>
    </source>
</evidence>
<evidence type="ECO:0000313" key="1">
    <source>
        <dbReference type="EMBL" id="SMP61657.1"/>
    </source>
</evidence>
<accession>A0ABY1Q7C6</accession>
<name>A0ABY1Q7C6_9BACT</name>
<reference evidence="1 2" key="1">
    <citation type="submission" date="2017-05" db="EMBL/GenBank/DDBJ databases">
        <authorList>
            <person name="Varghese N."/>
            <person name="Submissions S."/>
        </authorList>
    </citation>
    <scope>NUCLEOTIDE SEQUENCE [LARGE SCALE GENOMIC DNA]</scope>
    <source>
        <strain evidence="1 2">DSM 25457</strain>
    </source>
</reference>
<dbReference type="EMBL" id="FXUG01000007">
    <property type="protein sequence ID" value="SMP61657.1"/>
    <property type="molecule type" value="Genomic_DNA"/>
</dbReference>
<sequence length="96" mass="10391">MASQVTVSSDAPRLLTATLGDLAVSTSLGCLVCPVCHVTIRRTDPPNQIDDMHNDQLSQIRSQLNFHGQASGRLGCPFRVTSESNVCNSRAKRPQI</sequence>
<comment type="caution">
    <text evidence="1">The sequence shown here is derived from an EMBL/GenBank/DDBJ whole genome shotgun (WGS) entry which is preliminary data.</text>
</comment>
<keyword evidence="2" id="KW-1185">Reference proteome</keyword>
<gene>
    <name evidence="1" type="ORF">SAMN06265222_107142</name>
</gene>